<dbReference type="AlphaFoldDB" id="A0A9N9AH42"/>
<reference evidence="1" key="1">
    <citation type="submission" date="2021-06" db="EMBL/GenBank/DDBJ databases">
        <authorList>
            <person name="Kallberg Y."/>
            <person name="Tangrot J."/>
            <person name="Rosling A."/>
        </authorList>
    </citation>
    <scope>NUCLEOTIDE SEQUENCE</scope>
    <source>
        <strain evidence="1">BR232B</strain>
    </source>
</reference>
<dbReference type="Proteomes" id="UP000789739">
    <property type="component" value="Unassembled WGS sequence"/>
</dbReference>
<accession>A0A9N9AH42</accession>
<protein>
    <submittedName>
        <fullName evidence="1">4851_t:CDS:1</fullName>
    </submittedName>
</protein>
<organism evidence="1 2">
    <name type="scientific">Paraglomus brasilianum</name>
    <dbReference type="NCBI Taxonomy" id="144538"/>
    <lineage>
        <taxon>Eukaryota</taxon>
        <taxon>Fungi</taxon>
        <taxon>Fungi incertae sedis</taxon>
        <taxon>Mucoromycota</taxon>
        <taxon>Glomeromycotina</taxon>
        <taxon>Glomeromycetes</taxon>
        <taxon>Paraglomerales</taxon>
        <taxon>Paraglomeraceae</taxon>
        <taxon>Paraglomus</taxon>
    </lineage>
</organism>
<name>A0A9N9AH42_9GLOM</name>
<evidence type="ECO:0000313" key="2">
    <source>
        <dbReference type="Proteomes" id="UP000789739"/>
    </source>
</evidence>
<sequence>MLEVQEKRYLQSLIKLKEEPDDQMIMIVVNVVGRVLRSARRNAELVVKTQGLLKMLQREDGGEDWCIETYRANQVEVMRLSRNMKQAYENLKRA</sequence>
<keyword evidence="2" id="KW-1185">Reference proteome</keyword>
<evidence type="ECO:0000313" key="1">
    <source>
        <dbReference type="EMBL" id="CAG8529319.1"/>
    </source>
</evidence>
<comment type="caution">
    <text evidence="1">The sequence shown here is derived from an EMBL/GenBank/DDBJ whole genome shotgun (WGS) entry which is preliminary data.</text>
</comment>
<gene>
    <name evidence="1" type="ORF">PBRASI_LOCUS4029</name>
</gene>
<dbReference type="EMBL" id="CAJVPI010000394">
    <property type="protein sequence ID" value="CAG8529319.1"/>
    <property type="molecule type" value="Genomic_DNA"/>
</dbReference>
<proteinExistence type="predicted"/>